<name>A0ABP7ZIE4_9MICO</name>
<keyword evidence="7" id="KW-1185">Reference proteome</keyword>
<organism evidence="6 7">
    <name type="scientific">Gryllotalpicola daejeonensis</name>
    <dbReference type="NCBI Taxonomy" id="993087"/>
    <lineage>
        <taxon>Bacteria</taxon>
        <taxon>Bacillati</taxon>
        <taxon>Actinomycetota</taxon>
        <taxon>Actinomycetes</taxon>
        <taxon>Micrococcales</taxon>
        <taxon>Microbacteriaceae</taxon>
        <taxon>Gryllotalpicola</taxon>
    </lineage>
</organism>
<sequence>MTDPQPLPRLTAAQAAARLGVKQATLYAYVSRGLLARERTASGSSFDPLEIEGFARARTRRSEPRTEAPAAGHAARPAGSPLMVLDTDVAEIADDELFYRGRPVTELLDRPLGEVAAWLWQSAGDAAEASAARAASATSSRPLGDAAQTGAQLLTSDELAAARAAIATLPADAAVLDRIHVAVLSLAAADPLRYDASGEGLRRVGARLLAGIPRALSPARPDALATASTAELLWPALTDDEPSAAGIRALNAALVLLIDHDLAVSTLAARVAASARASGYATVTAALGAFDSPLHGNASRAAAAMLAQVVAGAAPAAALAAAIRDGGGVPGLGQPLYSGTDARAAALLPLIGELDGGPAVLAAVDAVVAEVHTRAAQLHPNVDLALAALALAAGMRPDAGVAIFAVGRTVGWIAHALAEYEERPLRLRPRGRYVGP</sequence>
<reference evidence="6" key="2">
    <citation type="submission" date="2023-12" db="EMBL/GenBank/DDBJ databases">
        <authorList>
            <person name="Sun Q."/>
            <person name="Inoue M."/>
        </authorList>
    </citation>
    <scope>NUCLEOTIDE SEQUENCE</scope>
    <source>
        <strain evidence="6">JCM 17590</strain>
    </source>
</reference>
<dbReference type="Pfam" id="PF00285">
    <property type="entry name" value="Citrate_synt"/>
    <property type="match status" value="1"/>
</dbReference>
<dbReference type="InterPro" id="IPR016142">
    <property type="entry name" value="Citrate_synth-like_lrg_a-sub"/>
</dbReference>
<feature type="compositionally biased region" description="Low complexity" evidence="5">
    <location>
        <begin position="68"/>
        <end position="79"/>
    </location>
</feature>
<proteinExistence type="inferred from homology"/>
<comment type="similarity">
    <text evidence="2">Belongs to the citrate synthase family.</text>
</comment>
<dbReference type="InterPro" id="IPR016143">
    <property type="entry name" value="Citrate_synth-like_sm_a-sub"/>
</dbReference>
<reference evidence="6" key="1">
    <citation type="journal article" date="2014" name="Int. J. Syst. Evol. Microbiol.">
        <title>Complete genome of a new Firmicutes species belonging to the dominant human colonic microbiota ('Ruminococcus bicirculans') reveals two chromosomes and a selective capacity to utilize plant glucans.</title>
        <authorList>
            <consortium name="NISC Comparative Sequencing Program"/>
            <person name="Wegmann U."/>
            <person name="Louis P."/>
            <person name="Goesmann A."/>
            <person name="Henrissat B."/>
            <person name="Duncan S.H."/>
            <person name="Flint H.J."/>
        </authorList>
    </citation>
    <scope>NUCLEOTIDE SEQUENCE</scope>
    <source>
        <strain evidence="6">JCM 17590</strain>
    </source>
</reference>
<evidence type="ECO:0000256" key="1">
    <source>
        <dbReference type="ARBA" id="ARBA00005163"/>
    </source>
</evidence>
<accession>A0ABP7ZIE4</accession>
<dbReference type="Gene3D" id="1.10.230.10">
    <property type="entry name" value="Cytochrome P450-Terp, domain 2"/>
    <property type="match status" value="1"/>
</dbReference>
<dbReference type="PANTHER" id="PTHR11739:SF4">
    <property type="entry name" value="CITRATE SYNTHASE, PEROXISOMAL"/>
    <property type="match status" value="1"/>
</dbReference>
<dbReference type="RefSeq" id="WP_344790955.1">
    <property type="nucleotide sequence ID" value="NZ_BAABBV010000001.1"/>
</dbReference>
<evidence type="ECO:0000256" key="2">
    <source>
        <dbReference type="ARBA" id="ARBA00010566"/>
    </source>
</evidence>
<evidence type="ECO:0000256" key="3">
    <source>
        <dbReference type="ARBA" id="ARBA00012972"/>
    </source>
</evidence>
<comment type="caution">
    <text evidence="6">The sequence shown here is derived from an EMBL/GenBank/DDBJ whole genome shotgun (WGS) entry which is preliminary data.</text>
</comment>
<dbReference type="Gene3D" id="1.10.580.10">
    <property type="entry name" value="Citrate Synthase, domain 1"/>
    <property type="match status" value="1"/>
</dbReference>
<dbReference type="EC" id="2.3.3.16" evidence="3"/>
<evidence type="ECO:0000313" key="7">
    <source>
        <dbReference type="Proteomes" id="UP001415169"/>
    </source>
</evidence>
<feature type="region of interest" description="Disordered" evidence="5">
    <location>
        <begin position="58"/>
        <end position="79"/>
    </location>
</feature>
<protein>
    <recommendedName>
        <fullName evidence="3">citrate synthase (unknown stereospecificity)</fullName>
        <ecNumber evidence="3">2.3.3.16</ecNumber>
    </recommendedName>
</protein>
<dbReference type="EMBL" id="BAABBV010000001">
    <property type="protein sequence ID" value="GAA4159196.1"/>
    <property type="molecule type" value="Genomic_DNA"/>
</dbReference>
<comment type="pathway">
    <text evidence="1">Carbohydrate metabolism; tricarboxylic acid cycle.</text>
</comment>
<dbReference type="SUPFAM" id="SSF48256">
    <property type="entry name" value="Citrate synthase"/>
    <property type="match status" value="1"/>
</dbReference>
<keyword evidence="4" id="KW-0808">Transferase</keyword>
<evidence type="ECO:0000313" key="6">
    <source>
        <dbReference type="EMBL" id="GAA4159196.1"/>
    </source>
</evidence>
<gene>
    <name evidence="6" type="ORF">GCM10022286_13180</name>
</gene>
<dbReference type="InterPro" id="IPR002020">
    <property type="entry name" value="Citrate_synthase"/>
</dbReference>
<dbReference type="PANTHER" id="PTHR11739">
    <property type="entry name" value="CITRATE SYNTHASE"/>
    <property type="match status" value="1"/>
</dbReference>
<dbReference type="InterPro" id="IPR036969">
    <property type="entry name" value="Citrate_synthase_sf"/>
</dbReference>
<dbReference type="Proteomes" id="UP001415169">
    <property type="component" value="Unassembled WGS sequence"/>
</dbReference>
<dbReference type="PRINTS" id="PR00143">
    <property type="entry name" value="CITRTSNTHASE"/>
</dbReference>
<evidence type="ECO:0000256" key="5">
    <source>
        <dbReference type="SAM" id="MobiDB-lite"/>
    </source>
</evidence>
<evidence type="ECO:0000256" key="4">
    <source>
        <dbReference type="ARBA" id="ARBA00022679"/>
    </source>
</evidence>